<feature type="compositionally biased region" description="Polar residues" evidence="1">
    <location>
        <begin position="335"/>
        <end position="347"/>
    </location>
</feature>
<feature type="region of interest" description="Disordered" evidence="1">
    <location>
        <begin position="257"/>
        <end position="276"/>
    </location>
</feature>
<feature type="compositionally biased region" description="Polar residues" evidence="1">
    <location>
        <begin position="141"/>
        <end position="155"/>
    </location>
</feature>
<sequence length="398" mass="43836">MIAPSPLVRHDHDHQAALGFAYSGAYSQQWPFLVDPNFARDSTSNDFCSSDISSEALGLVLASNQHNIHVDIPDRTRSRDHSSFKYDMKQENRRNCGNERTVTPYSQAEIEGRLSILDRSHHQHLARGGHHQHKELARMSQAPTHENSTHLLSGDVTSNDLRLDLRSLHSHSGDHQDNALNATSQPPSPHEHHPRGASPSPPSHPAPGTVNPMDIMPASTEKEVWYRNEHQFYVPAYDFQGEVSSLELASLVYDPLNANQSPQPPRTPIQSAHSVQSVAPTTTDCFTLEEDAEKDDVVMSDIPSLGHHGTGYTSHGRRSSLHSEQGPSFPVAASSEPSSHNTPSTMLDSPSPESADSSDFRYSASPQLGYSMPSPRSALFRCDEAGCSQVFDQPHKLK</sequence>
<feature type="compositionally biased region" description="Basic residues" evidence="1">
    <location>
        <begin position="122"/>
        <end position="133"/>
    </location>
</feature>
<proteinExistence type="predicted"/>
<dbReference type="EMBL" id="KL660704">
    <property type="protein sequence ID" value="KFA64054.1"/>
    <property type="molecule type" value="Genomic_DNA"/>
</dbReference>
<feature type="compositionally biased region" description="Low complexity" evidence="1">
    <location>
        <begin position="348"/>
        <end position="357"/>
    </location>
</feature>
<evidence type="ECO:0000256" key="1">
    <source>
        <dbReference type="SAM" id="MobiDB-lite"/>
    </source>
</evidence>
<keyword evidence="3" id="KW-1185">Reference proteome</keyword>
<dbReference type="HOGENOM" id="CLU_692940_0_0_1"/>
<dbReference type="STRING" id="1283841.A0A084QJB9"/>
<accession>A0A084QJB9</accession>
<evidence type="ECO:0000313" key="3">
    <source>
        <dbReference type="Proteomes" id="UP000028524"/>
    </source>
</evidence>
<protein>
    <submittedName>
        <fullName evidence="2">Uncharacterized protein</fullName>
    </submittedName>
</protein>
<dbReference type="Proteomes" id="UP000028524">
    <property type="component" value="Unassembled WGS sequence"/>
</dbReference>
<gene>
    <name evidence="2" type="ORF">S40285_04201</name>
</gene>
<feature type="region of interest" description="Disordered" evidence="1">
    <location>
        <begin position="122"/>
        <end position="155"/>
    </location>
</feature>
<dbReference type="AlphaFoldDB" id="A0A084QJB9"/>
<name>A0A084QJB9_STAC4</name>
<dbReference type="OrthoDB" id="5141275at2759"/>
<evidence type="ECO:0000313" key="2">
    <source>
        <dbReference type="EMBL" id="KFA64054.1"/>
    </source>
</evidence>
<reference evidence="2 3" key="1">
    <citation type="journal article" date="2014" name="BMC Genomics">
        <title>Comparative genome sequencing reveals chemotype-specific gene clusters in the toxigenic black mold Stachybotrys.</title>
        <authorList>
            <person name="Semeiks J."/>
            <person name="Borek D."/>
            <person name="Otwinowski Z."/>
            <person name="Grishin N.V."/>
        </authorList>
    </citation>
    <scope>NUCLEOTIDE SEQUENCE [LARGE SCALE GENOMIC DNA]</scope>
    <source>
        <strain evidence="2 3">IBT 40285</strain>
    </source>
</reference>
<organism evidence="2 3">
    <name type="scientific">Stachybotrys chlorohalonatus (strain IBT 40285)</name>
    <dbReference type="NCBI Taxonomy" id="1283841"/>
    <lineage>
        <taxon>Eukaryota</taxon>
        <taxon>Fungi</taxon>
        <taxon>Dikarya</taxon>
        <taxon>Ascomycota</taxon>
        <taxon>Pezizomycotina</taxon>
        <taxon>Sordariomycetes</taxon>
        <taxon>Hypocreomycetidae</taxon>
        <taxon>Hypocreales</taxon>
        <taxon>Stachybotryaceae</taxon>
        <taxon>Stachybotrys</taxon>
    </lineage>
</organism>
<feature type="region of interest" description="Disordered" evidence="1">
    <location>
        <begin position="169"/>
        <end position="215"/>
    </location>
</feature>
<dbReference type="InParanoid" id="A0A084QJB9"/>
<feature type="region of interest" description="Disordered" evidence="1">
    <location>
        <begin position="300"/>
        <end position="375"/>
    </location>
</feature>